<dbReference type="PANTHER" id="PTHR12873:SF0">
    <property type="entry name" value="TWINKLE MTDNA HELICASE"/>
    <property type="match status" value="1"/>
</dbReference>
<dbReference type="CDD" id="cd01122">
    <property type="entry name" value="Twinkle_C"/>
    <property type="match status" value="1"/>
</dbReference>
<dbReference type="AlphaFoldDB" id="A0A1X2HHF5"/>
<comment type="caution">
    <text evidence="3">The sequence shown here is derived from an EMBL/GenBank/DDBJ whole genome shotgun (WGS) entry which is preliminary data.</text>
</comment>
<keyword evidence="3" id="KW-0378">Hydrolase</keyword>
<dbReference type="CDD" id="cd01029">
    <property type="entry name" value="TOPRIM_primases"/>
    <property type="match status" value="1"/>
</dbReference>
<sequence>MFRAVAPRLSICRHTISCQYRPPPRAVHRVRYSQVAEKPRQPPPQTSKRTVQRSRTLPDIMKFLKTNNQRAVPTAKRNEILTNCPHCMLVRKASFGAQVNLDTGAYKCKRCHTSGGWHDYSKTLLQKLSKDMSDQDFAIQSASKVMTNEGQSSAGTRFTRPLEEILGFHEQLANDSDSLNQLSSNLHLTEDTLRKYRVGIADYVNPHAKHNNQDEAQEPTPCLTFPQTTWEFEEGTHNLKVETTRLKVCSKDAPTKAITYDPPVVDESLPSGLFGYHTASLDADKVIITRREVDAMAAYQGTGIPSFALPSHTYQLPESVLPLVERFSRIYLWLDDDVNGQLAAEKFANKLGERRCKLVSTLMGEAEGPTTAYQALLQGKEMGNMLSSARQLKHDQILDFNDLRQEVYREITNPEQSKGVQSTELPVLNDILKGHRPGEFTILTGPTGSGKTTIISQLSLDYCKSGVPTLWGSFEILNKRLARKMLYQFANKDLSKAPEEFDYYADQFEQLPLYFLKFFSSTAITDVLKACEHAVYAYDIQHIILDNLQFMLSQQGRTSRDRWELQDDAIAELRKFATQENVHITLVVHPRKEVGELLDINSVFGSAKVTQEADNVIIIQKGESMGMPRFLDIKKNRFDGTLGSIPYHFMPDALKVRKKRESSEYFTSHDELIYIDSSFLRG</sequence>
<keyword evidence="4" id="KW-1185">Reference proteome</keyword>
<evidence type="ECO:0000313" key="3">
    <source>
        <dbReference type="EMBL" id="ORY98524.1"/>
    </source>
</evidence>
<gene>
    <name evidence="3" type="ORF">BCR43DRAFT_487682</name>
</gene>
<name>A0A1X2HHF5_SYNRA</name>
<protein>
    <submittedName>
        <fullName evidence="3">P-loop containing nucleoside triphosphate hydrolase protein</fullName>
    </submittedName>
</protein>
<dbReference type="OrthoDB" id="275278at2759"/>
<dbReference type="Gene3D" id="3.40.1360.10">
    <property type="match status" value="1"/>
</dbReference>
<evidence type="ECO:0000259" key="2">
    <source>
        <dbReference type="PROSITE" id="PS51199"/>
    </source>
</evidence>
<dbReference type="InterPro" id="IPR027417">
    <property type="entry name" value="P-loop_NTPase"/>
</dbReference>
<dbReference type="STRING" id="13706.A0A1X2HHF5"/>
<dbReference type="InterPro" id="IPR034154">
    <property type="entry name" value="TOPRIM_DnaG/twinkle"/>
</dbReference>
<dbReference type="Gene3D" id="3.40.50.300">
    <property type="entry name" value="P-loop containing nucleotide triphosphate hydrolases"/>
    <property type="match status" value="1"/>
</dbReference>
<dbReference type="InterPro" id="IPR027032">
    <property type="entry name" value="Twinkle-like"/>
</dbReference>
<dbReference type="InterPro" id="IPR007694">
    <property type="entry name" value="DNA_helicase_DnaB-like_C"/>
</dbReference>
<dbReference type="PROSITE" id="PS51199">
    <property type="entry name" value="SF4_HELICASE"/>
    <property type="match status" value="1"/>
</dbReference>
<reference evidence="3 4" key="1">
    <citation type="submission" date="2016-07" db="EMBL/GenBank/DDBJ databases">
        <title>Pervasive Adenine N6-methylation of Active Genes in Fungi.</title>
        <authorList>
            <consortium name="DOE Joint Genome Institute"/>
            <person name="Mondo S.J."/>
            <person name="Dannebaum R.O."/>
            <person name="Kuo R.C."/>
            <person name="Labutti K."/>
            <person name="Haridas S."/>
            <person name="Kuo A."/>
            <person name="Salamov A."/>
            <person name="Ahrendt S.R."/>
            <person name="Lipzen A."/>
            <person name="Sullivan W."/>
            <person name="Andreopoulos W.B."/>
            <person name="Clum A."/>
            <person name="Lindquist E."/>
            <person name="Daum C."/>
            <person name="Ramamoorthy G.K."/>
            <person name="Gryganskyi A."/>
            <person name="Culley D."/>
            <person name="Magnuson J.K."/>
            <person name="James T.Y."/>
            <person name="O'Malley M.A."/>
            <person name="Stajich J.E."/>
            <person name="Spatafora J.W."/>
            <person name="Visel A."/>
            <person name="Grigoriev I.V."/>
        </authorList>
    </citation>
    <scope>NUCLEOTIDE SEQUENCE [LARGE SCALE GENOMIC DNA]</scope>
    <source>
        <strain evidence="3 4">NRRL 2496</strain>
    </source>
</reference>
<dbReference type="EMBL" id="MCGN01000003">
    <property type="protein sequence ID" value="ORY98524.1"/>
    <property type="molecule type" value="Genomic_DNA"/>
</dbReference>
<dbReference type="InterPro" id="IPR003593">
    <property type="entry name" value="AAA+_ATPase"/>
</dbReference>
<dbReference type="InParanoid" id="A0A1X2HHF5"/>
<dbReference type="PANTHER" id="PTHR12873">
    <property type="entry name" value="T7-LIKE MITOCHONDRIAL DNA HELICASE"/>
    <property type="match status" value="1"/>
</dbReference>
<feature type="domain" description="SF4 helicase" evidence="2">
    <location>
        <begin position="414"/>
        <end position="663"/>
    </location>
</feature>
<dbReference type="GO" id="GO:0043139">
    <property type="term" value="F:5'-3' DNA helicase activity"/>
    <property type="evidence" value="ECO:0007669"/>
    <property type="project" value="InterPro"/>
</dbReference>
<evidence type="ECO:0000256" key="1">
    <source>
        <dbReference type="SAM" id="MobiDB-lite"/>
    </source>
</evidence>
<dbReference type="GO" id="GO:0003697">
    <property type="term" value="F:single-stranded DNA binding"/>
    <property type="evidence" value="ECO:0007669"/>
    <property type="project" value="InterPro"/>
</dbReference>
<dbReference type="GO" id="GO:0016787">
    <property type="term" value="F:hydrolase activity"/>
    <property type="evidence" value="ECO:0007669"/>
    <property type="project" value="UniProtKB-KW"/>
</dbReference>
<accession>A0A1X2HHF5</accession>
<evidence type="ECO:0000313" key="4">
    <source>
        <dbReference type="Proteomes" id="UP000242180"/>
    </source>
</evidence>
<dbReference type="SUPFAM" id="SSF52540">
    <property type="entry name" value="P-loop containing nucleoside triphosphate hydrolases"/>
    <property type="match status" value="1"/>
</dbReference>
<proteinExistence type="predicted"/>
<dbReference type="GO" id="GO:0005524">
    <property type="term" value="F:ATP binding"/>
    <property type="evidence" value="ECO:0007669"/>
    <property type="project" value="InterPro"/>
</dbReference>
<feature type="region of interest" description="Disordered" evidence="1">
    <location>
        <begin position="31"/>
        <end position="55"/>
    </location>
</feature>
<organism evidence="3 4">
    <name type="scientific">Syncephalastrum racemosum</name>
    <name type="common">Filamentous fungus</name>
    <dbReference type="NCBI Taxonomy" id="13706"/>
    <lineage>
        <taxon>Eukaryota</taxon>
        <taxon>Fungi</taxon>
        <taxon>Fungi incertae sedis</taxon>
        <taxon>Mucoromycota</taxon>
        <taxon>Mucoromycotina</taxon>
        <taxon>Mucoromycetes</taxon>
        <taxon>Mucorales</taxon>
        <taxon>Syncephalastraceae</taxon>
        <taxon>Syncephalastrum</taxon>
    </lineage>
</organism>
<dbReference type="SMART" id="SM00382">
    <property type="entry name" value="AAA"/>
    <property type="match status" value="1"/>
</dbReference>
<feature type="compositionally biased region" description="Polar residues" evidence="1">
    <location>
        <begin position="46"/>
        <end position="55"/>
    </location>
</feature>
<dbReference type="SUPFAM" id="SSF56731">
    <property type="entry name" value="DNA primase core"/>
    <property type="match status" value="1"/>
</dbReference>
<dbReference type="Proteomes" id="UP000242180">
    <property type="component" value="Unassembled WGS sequence"/>
</dbReference>
<dbReference type="Pfam" id="PF13481">
    <property type="entry name" value="AAA_25"/>
    <property type="match status" value="1"/>
</dbReference>
<dbReference type="GO" id="GO:0006260">
    <property type="term" value="P:DNA replication"/>
    <property type="evidence" value="ECO:0007669"/>
    <property type="project" value="InterPro"/>
</dbReference>
<dbReference type="OMA" id="CLTFPQT"/>